<organism evidence="1 2">
    <name type="scientific">Aeromonas caviae</name>
    <name type="common">Aeromonas punctata</name>
    <dbReference type="NCBI Taxonomy" id="648"/>
    <lineage>
        <taxon>Bacteria</taxon>
        <taxon>Pseudomonadati</taxon>
        <taxon>Pseudomonadota</taxon>
        <taxon>Gammaproteobacteria</taxon>
        <taxon>Aeromonadales</taxon>
        <taxon>Aeromonadaceae</taxon>
        <taxon>Aeromonas</taxon>
    </lineage>
</organism>
<evidence type="ECO:0000313" key="1">
    <source>
        <dbReference type="EMBL" id="BBQ29469.1"/>
    </source>
</evidence>
<dbReference type="RefSeq" id="WP_182935939.1">
    <property type="nucleotide sequence ID" value="NZ_AP021927.1"/>
</dbReference>
<protein>
    <submittedName>
        <fullName evidence="1">Uncharacterized protein</fullName>
    </submittedName>
</protein>
<dbReference type="EMBL" id="AP021927">
    <property type="protein sequence ID" value="BBQ29469.1"/>
    <property type="molecule type" value="Genomic_DNA"/>
</dbReference>
<sequence>MPKRITFQADRESTICEIDNYCRVKKVSRSAVISNLLNTLSPMLERVNDRLHQVNSIEVELNQLLRQKDCLLPRSQPNMTLEEHVYRLWLNVIRHQEECIDFSIHEHTQSKPKMGKSEITLIKEMLDNIVSQLSVERNIEKAVFIYTDRQVSHQFKRAGGLSHTLFIKQSECDGYFFDFANSQPLPTFDVITHGIKVALEKNQVVLSIPSICWIPIFYVDNTVIMTPVIKSTDVKKQTLTMDKTIIINLFGKEIKT</sequence>
<dbReference type="AlphaFoldDB" id="A0A6S4TKK9"/>
<dbReference type="Proteomes" id="UP000515756">
    <property type="component" value="Chromosome"/>
</dbReference>
<gene>
    <name evidence="1" type="ORF">WP2W18E01_10510</name>
</gene>
<reference evidence="1 2" key="1">
    <citation type="submission" date="2019-12" db="EMBL/GenBank/DDBJ databases">
        <title>complete genome sequences of Aeromonas caviae str. WP2-W18-ESBL-01 isolated from wastewater treatment plant effluent.</title>
        <authorList>
            <person name="Sekizuka T."/>
            <person name="Itokawa K."/>
            <person name="Yatsu K."/>
            <person name="Inamine Y."/>
            <person name="Kuroda M."/>
        </authorList>
    </citation>
    <scope>NUCLEOTIDE SEQUENCE [LARGE SCALE GENOMIC DNA]</scope>
    <source>
        <strain evidence="1 2">WP2-W18-ESBL-01</strain>
    </source>
</reference>
<proteinExistence type="predicted"/>
<name>A0A6S4TKK9_AERCA</name>
<accession>A0A6S4TKK9</accession>
<evidence type="ECO:0000313" key="2">
    <source>
        <dbReference type="Proteomes" id="UP000515756"/>
    </source>
</evidence>